<dbReference type="InterPro" id="IPR001841">
    <property type="entry name" value="Znf_RING"/>
</dbReference>
<dbReference type="InterPro" id="IPR043136">
    <property type="entry name" value="B30.2/SPRY_sf"/>
</dbReference>
<reference evidence="8" key="2">
    <citation type="submission" date="2025-09" db="UniProtKB">
        <authorList>
            <consortium name="Ensembl"/>
        </authorList>
    </citation>
    <scope>IDENTIFICATION</scope>
</reference>
<dbReference type="SMART" id="SM00449">
    <property type="entry name" value="SPRY"/>
    <property type="match status" value="1"/>
</dbReference>
<dbReference type="PROSITE" id="PS50188">
    <property type="entry name" value="B302_SPRY"/>
    <property type="match status" value="1"/>
</dbReference>
<dbReference type="PANTHER" id="PTHR24103">
    <property type="entry name" value="E3 UBIQUITIN-PROTEIN LIGASE TRIM"/>
    <property type="match status" value="1"/>
</dbReference>
<dbReference type="Gene3D" id="3.30.160.60">
    <property type="entry name" value="Classic Zinc Finger"/>
    <property type="match status" value="1"/>
</dbReference>
<evidence type="ECO:0000313" key="8">
    <source>
        <dbReference type="Ensembl" id="ENSPKIP00000030051.1"/>
    </source>
</evidence>
<evidence type="ECO:0000259" key="5">
    <source>
        <dbReference type="PROSITE" id="PS50089"/>
    </source>
</evidence>
<dbReference type="SUPFAM" id="SSF57850">
    <property type="entry name" value="RING/U-box"/>
    <property type="match status" value="1"/>
</dbReference>
<evidence type="ECO:0000256" key="1">
    <source>
        <dbReference type="ARBA" id="ARBA00022723"/>
    </source>
</evidence>
<dbReference type="InterPro" id="IPR013320">
    <property type="entry name" value="ConA-like_dom_sf"/>
</dbReference>
<name>A0A3B3SJ52_9TELE</name>
<keyword evidence="2 4" id="KW-0863">Zinc-finger</keyword>
<keyword evidence="9" id="KW-1185">Reference proteome</keyword>
<sequence>MARRPSLASLEEQLRCPVCLELFTEPLMLQCGHSYCRGCVRSMTADQFGQLQCPVCRSDVDADSPPLNVSLARIVEHLQEASGAAAAAAEGGAEPETCVEHHNPLSLYCEEDRTVICGLCGSIGVHRTHKITPIGSVYSHMKEDISSLMTQLQTQRKKLEEQICKMVNNKSRITNESDVLKWVIRKEFGELRRHLEQEEAGFMHRAESTAAALVAGIQRQVEDMTQVLTRFQKAEEMLEGLSNESHLGFITKYGSIAPKIRECQLNEWREERAYTSVTFKPGFHHDDIKISVWKRLHRKVLPAPESLKLDPLTSHPMLRLCHDYRAVECGALPAQMPNNQERFSYSYCVLASRGFSSGKHYWEVGVGAKPKWRLGLVKGTICRKGKLPKSPESGVWLIGLKEGRLYEAFASPRVGLPLNAQPAKIGVYLDYEKGELAFYNADSPQELAFIYKFQADLQGKVYPLFDVCWHERGVNKHPLTLLQPQATK</sequence>
<dbReference type="Pfam" id="PF13765">
    <property type="entry name" value="PRY"/>
    <property type="match status" value="1"/>
</dbReference>
<dbReference type="InterPro" id="IPR003879">
    <property type="entry name" value="Butyrophylin_SPRY"/>
</dbReference>
<dbReference type="AlphaFoldDB" id="A0A3B3SJ52"/>
<dbReference type="PRINTS" id="PR01407">
    <property type="entry name" value="BUTYPHLNCDUF"/>
</dbReference>
<dbReference type="Gene3D" id="3.30.40.10">
    <property type="entry name" value="Zinc/RING finger domain, C3HC4 (zinc finger)"/>
    <property type="match status" value="1"/>
</dbReference>
<evidence type="ECO:0000256" key="2">
    <source>
        <dbReference type="ARBA" id="ARBA00022771"/>
    </source>
</evidence>
<dbReference type="STRING" id="1676925.ENSPKIP00000030051"/>
<evidence type="ECO:0000259" key="7">
    <source>
        <dbReference type="PROSITE" id="PS50188"/>
    </source>
</evidence>
<dbReference type="InterPro" id="IPR006574">
    <property type="entry name" value="PRY"/>
</dbReference>
<dbReference type="Pfam" id="PF13445">
    <property type="entry name" value="zf-RING_UBOX"/>
    <property type="match status" value="1"/>
</dbReference>
<evidence type="ECO:0000259" key="6">
    <source>
        <dbReference type="PROSITE" id="PS50119"/>
    </source>
</evidence>
<feature type="domain" description="RING-type" evidence="5">
    <location>
        <begin position="16"/>
        <end position="57"/>
    </location>
</feature>
<keyword evidence="3" id="KW-0862">Zinc</keyword>
<dbReference type="GO" id="GO:0008270">
    <property type="term" value="F:zinc ion binding"/>
    <property type="evidence" value="ECO:0007669"/>
    <property type="project" value="UniProtKB-KW"/>
</dbReference>
<dbReference type="PROSITE" id="PS50119">
    <property type="entry name" value="ZF_BBOX"/>
    <property type="match status" value="1"/>
</dbReference>
<dbReference type="Pfam" id="PF00643">
    <property type="entry name" value="zf-B_box"/>
    <property type="match status" value="1"/>
</dbReference>
<dbReference type="InterPro" id="IPR050143">
    <property type="entry name" value="TRIM/RBCC"/>
</dbReference>
<dbReference type="FunFam" id="2.60.120.920:FF:000004">
    <property type="entry name" value="Butyrophilin subfamily 1 member A1"/>
    <property type="match status" value="1"/>
</dbReference>
<dbReference type="SMART" id="SM00589">
    <property type="entry name" value="PRY"/>
    <property type="match status" value="1"/>
</dbReference>
<protein>
    <submittedName>
        <fullName evidence="8">Tripartite motif containing 50</fullName>
    </submittedName>
</protein>
<dbReference type="InterPro" id="IPR003877">
    <property type="entry name" value="SPRY_dom"/>
</dbReference>
<dbReference type="SMART" id="SM00184">
    <property type="entry name" value="RING"/>
    <property type="match status" value="1"/>
</dbReference>
<keyword evidence="1" id="KW-0479">Metal-binding</keyword>
<dbReference type="SUPFAM" id="SSF57845">
    <property type="entry name" value="B-box zinc-binding domain"/>
    <property type="match status" value="1"/>
</dbReference>
<proteinExistence type="predicted"/>
<evidence type="ECO:0000256" key="3">
    <source>
        <dbReference type="ARBA" id="ARBA00022833"/>
    </source>
</evidence>
<dbReference type="SUPFAM" id="SSF49899">
    <property type="entry name" value="Concanavalin A-like lectins/glucanases"/>
    <property type="match status" value="1"/>
</dbReference>
<dbReference type="Gene3D" id="2.60.120.920">
    <property type="match status" value="1"/>
</dbReference>
<dbReference type="Proteomes" id="UP000261540">
    <property type="component" value="Unplaced"/>
</dbReference>
<dbReference type="InterPro" id="IPR013083">
    <property type="entry name" value="Znf_RING/FYVE/PHD"/>
</dbReference>
<dbReference type="Ensembl" id="ENSPKIT00000010856.1">
    <property type="protein sequence ID" value="ENSPKIP00000030051.1"/>
    <property type="gene ID" value="ENSPKIG00000011059.1"/>
</dbReference>
<dbReference type="SMART" id="SM00336">
    <property type="entry name" value="BBOX"/>
    <property type="match status" value="1"/>
</dbReference>
<dbReference type="GeneTree" id="ENSGT00940000161467"/>
<dbReference type="Pfam" id="PF00622">
    <property type="entry name" value="SPRY"/>
    <property type="match status" value="1"/>
</dbReference>
<feature type="domain" description="B box-type" evidence="6">
    <location>
        <begin position="93"/>
        <end position="134"/>
    </location>
</feature>
<accession>A0A3B3SJ52</accession>
<reference evidence="8" key="1">
    <citation type="submission" date="2025-08" db="UniProtKB">
        <authorList>
            <consortium name="Ensembl"/>
        </authorList>
    </citation>
    <scope>IDENTIFICATION</scope>
</reference>
<dbReference type="InterPro" id="IPR001870">
    <property type="entry name" value="B30.2/SPRY"/>
</dbReference>
<feature type="domain" description="B30.2/SPRY" evidence="7">
    <location>
        <begin position="287"/>
        <end position="486"/>
    </location>
</feature>
<dbReference type="InterPro" id="IPR017907">
    <property type="entry name" value="Znf_RING_CS"/>
</dbReference>
<dbReference type="OrthoDB" id="6105938at2759"/>
<dbReference type="InterPro" id="IPR027370">
    <property type="entry name" value="Znf-RING_euk"/>
</dbReference>
<dbReference type="PROSITE" id="PS50089">
    <property type="entry name" value="ZF_RING_2"/>
    <property type="match status" value="1"/>
</dbReference>
<evidence type="ECO:0000313" key="9">
    <source>
        <dbReference type="Proteomes" id="UP000261540"/>
    </source>
</evidence>
<organism evidence="8 9">
    <name type="scientific">Paramormyrops kingsleyae</name>
    <dbReference type="NCBI Taxonomy" id="1676925"/>
    <lineage>
        <taxon>Eukaryota</taxon>
        <taxon>Metazoa</taxon>
        <taxon>Chordata</taxon>
        <taxon>Craniata</taxon>
        <taxon>Vertebrata</taxon>
        <taxon>Euteleostomi</taxon>
        <taxon>Actinopterygii</taxon>
        <taxon>Neopterygii</taxon>
        <taxon>Teleostei</taxon>
        <taxon>Osteoglossocephala</taxon>
        <taxon>Osteoglossomorpha</taxon>
        <taxon>Osteoglossiformes</taxon>
        <taxon>Mormyridae</taxon>
        <taxon>Paramormyrops</taxon>
    </lineage>
</organism>
<evidence type="ECO:0000256" key="4">
    <source>
        <dbReference type="PROSITE-ProRule" id="PRU00024"/>
    </source>
</evidence>
<dbReference type="InterPro" id="IPR000315">
    <property type="entry name" value="Znf_B-box"/>
</dbReference>
<dbReference type="PROSITE" id="PS00518">
    <property type="entry name" value="ZF_RING_1"/>
    <property type="match status" value="1"/>
</dbReference>